<dbReference type="SUPFAM" id="SSF54695">
    <property type="entry name" value="POZ domain"/>
    <property type="match status" value="1"/>
</dbReference>
<dbReference type="AlphaFoldDB" id="A0A0N1H7V8"/>
<protein>
    <recommendedName>
        <fullName evidence="4">BTB domain-containing protein</fullName>
    </recommendedName>
</protein>
<name>A0A0N1H7V8_9EURO</name>
<keyword evidence="3" id="KW-1185">Reference proteome</keyword>
<evidence type="ECO:0000313" key="2">
    <source>
        <dbReference type="EMBL" id="KPI37804.1"/>
    </source>
</evidence>
<accession>A0A0N1H7V8</accession>
<dbReference type="GeneID" id="28733444"/>
<evidence type="ECO:0000313" key="3">
    <source>
        <dbReference type="Proteomes" id="UP000038010"/>
    </source>
</evidence>
<comment type="caution">
    <text evidence="2">The sequence shown here is derived from an EMBL/GenBank/DDBJ whole genome shotgun (WGS) entry which is preliminary data.</text>
</comment>
<dbReference type="EMBL" id="LFJN01000022">
    <property type="protein sequence ID" value="KPI37804.1"/>
    <property type="molecule type" value="Genomic_DNA"/>
</dbReference>
<evidence type="ECO:0008006" key="4">
    <source>
        <dbReference type="Google" id="ProtNLM"/>
    </source>
</evidence>
<dbReference type="InterPro" id="IPR011333">
    <property type="entry name" value="SKP1/BTB/POZ_sf"/>
</dbReference>
<reference evidence="2 3" key="1">
    <citation type="submission" date="2015-06" db="EMBL/GenBank/DDBJ databases">
        <title>Draft genome of the ant-associated black yeast Phialophora attae CBS 131958.</title>
        <authorList>
            <person name="Moreno L.F."/>
            <person name="Stielow B.J."/>
            <person name="de Hoog S."/>
            <person name="Vicente V.A."/>
            <person name="Weiss V.A."/>
            <person name="de Vries M."/>
            <person name="Cruz L.M."/>
            <person name="Souza E.M."/>
        </authorList>
    </citation>
    <scope>NUCLEOTIDE SEQUENCE [LARGE SCALE GENOMIC DNA]</scope>
    <source>
        <strain evidence="2 3">CBS 131958</strain>
    </source>
</reference>
<proteinExistence type="predicted"/>
<dbReference type="VEuPathDB" id="FungiDB:AB675_166"/>
<dbReference type="Gene3D" id="3.30.710.10">
    <property type="entry name" value="Potassium Channel Kv1.1, Chain A"/>
    <property type="match status" value="1"/>
</dbReference>
<evidence type="ECO:0000256" key="1">
    <source>
        <dbReference type="SAM" id="MobiDB-lite"/>
    </source>
</evidence>
<dbReference type="Proteomes" id="UP000038010">
    <property type="component" value="Unassembled WGS sequence"/>
</dbReference>
<dbReference type="OrthoDB" id="6359816at2759"/>
<feature type="region of interest" description="Disordered" evidence="1">
    <location>
        <begin position="1"/>
        <end position="24"/>
    </location>
</feature>
<gene>
    <name evidence="2" type="ORF">AB675_166</name>
</gene>
<organism evidence="2 3">
    <name type="scientific">Cyphellophora attinorum</name>
    <dbReference type="NCBI Taxonomy" id="1664694"/>
    <lineage>
        <taxon>Eukaryota</taxon>
        <taxon>Fungi</taxon>
        <taxon>Dikarya</taxon>
        <taxon>Ascomycota</taxon>
        <taxon>Pezizomycotina</taxon>
        <taxon>Eurotiomycetes</taxon>
        <taxon>Chaetothyriomycetidae</taxon>
        <taxon>Chaetothyriales</taxon>
        <taxon>Cyphellophoraceae</taxon>
        <taxon>Cyphellophora</taxon>
    </lineage>
</organism>
<sequence length="259" mass="29581">MAQKLDGPVEIPPVAMPQAQATQDDHATAEKDKGFVTVIDSQNVSHRILKSTLVKDSGFFRRMFQHDFQESQLAEVRLHDDGKEFGGMLDLLSFFGGRSVYEVVWAQHRSLEERRYKCYHESGDYLDRVLELYLAADKYDMQSLRQLCTEKLFIMAFGMVGVSTWSSVPRQTKHLNTICDHSGEYPRDLWDAYCFGVMFCFEKRGNADGLVDALEGNPKLSVYLNKKLVEALSGAGSLRDKLIKEMKDRDIPFRDRCCA</sequence>
<dbReference type="RefSeq" id="XP_017997767.1">
    <property type="nucleotide sequence ID" value="XM_018141575.1"/>
</dbReference>